<name>A0A2T9Y556_9FUNG</name>
<proteinExistence type="inferred from homology"/>
<feature type="region of interest" description="Disordered" evidence="4">
    <location>
        <begin position="17"/>
        <end position="41"/>
    </location>
</feature>
<feature type="region of interest" description="Disordered" evidence="4">
    <location>
        <begin position="703"/>
        <end position="753"/>
    </location>
</feature>
<organism evidence="6 7">
    <name type="scientific">Smittium megazygosporum</name>
    <dbReference type="NCBI Taxonomy" id="133381"/>
    <lineage>
        <taxon>Eukaryota</taxon>
        <taxon>Fungi</taxon>
        <taxon>Fungi incertae sedis</taxon>
        <taxon>Zoopagomycota</taxon>
        <taxon>Kickxellomycotina</taxon>
        <taxon>Harpellomycetes</taxon>
        <taxon>Harpellales</taxon>
        <taxon>Legeriomycetaceae</taxon>
        <taxon>Smittium</taxon>
    </lineage>
</organism>
<evidence type="ECO:0000313" key="6">
    <source>
        <dbReference type="EMBL" id="PVU87479.1"/>
    </source>
</evidence>
<evidence type="ECO:0000256" key="4">
    <source>
        <dbReference type="SAM" id="MobiDB-lite"/>
    </source>
</evidence>
<evidence type="ECO:0000313" key="7">
    <source>
        <dbReference type="Proteomes" id="UP000245609"/>
    </source>
</evidence>
<accession>A0A2T9Y556</accession>
<protein>
    <recommendedName>
        <fullName evidence="5">B30.2/SPRY domain-containing protein</fullName>
    </recommendedName>
</protein>
<dbReference type="InterPro" id="IPR003877">
    <property type="entry name" value="SPRY_dom"/>
</dbReference>
<dbReference type="PANTHER" id="PTHR10598:SF0">
    <property type="entry name" value="SET1_ASH2 HISTONE METHYLTRANSFERASE COMPLEX SUBUNIT ASH2"/>
    <property type="match status" value="1"/>
</dbReference>
<keyword evidence="2" id="KW-0539">Nucleus</keyword>
<dbReference type="Pfam" id="PF00622">
    <property type="entry name" value="SPRY"/>
    <property type="match status" value="1"/>
</dbReference>
<feature type="compositionally biased region" description="Polar residues" evidence="4">
    <location>
        <begin position="19"/>
        <end position="35"/>
    </location>
</feature>
<feature type="domain" description="B30.2/SPRY" evidence="5">
    <location>
        <begin position="320"/>
        <end position="498"/>
    </location>
</feature>
<dbReference type="CDD" id="cd12872">
    <property type="entry name" value="SPRY_Ash2"/>
    <property type="match status" value="1"/>
</dbReference>
<keyword evidence="7" id="KW-1185">Reference proteome</keyword>
<feature type="compositionally biased region" description="Polar residues" evidence="4">
    <location>
        <begin position="641"/>
        <end position="650"/>
    </location>
</feature>
<evidence type="ECO:0000256" key="2">
    <source>
        <dbReference type="ARBA" id="ARBA00023242"/>
    </source>
</evidence>
<dbReference type="Gene3D" id="3.90.980.20">
    <property type="match status" value="1"/>
</dbReference>
<gene>
    <name evidence="6" type="ORF">BB560_006482</name>
</gene>
<evidence type="ECO:0000256" key="1">
    <source>
        <dbReference type="ARBA" id="ARBA00004123"/>
    </source>
</evidence>
<dbReference type="EMBL" id="MBFS01003288">
    <property type="protein sequence ID" value="PVU87479.1"/>
    <property type="molecule type" value="Genomic_DNA"/>
</dbReference>
<feature type="compositionally biased region" description="Polar residues" evidence="4">
    <location>
        <begin position="608"/>
        <end position="628"/>
    </location>
</feature>
<evidence type="ECO:0000259" key="5">
    <source>
        <dbReference type="PROSITE" id="PS50188"/>
    </source>
</evidence>
<reference evidence="6 7" key="1">
    <citation type="journal article" date="2018" name="MBio">
        <title>Comparative Genomics Reveals the Core Gene Toolbox for the Fungus-Insect Symbiosis.</title>
        <authorList>
            <person name="Wang Y."/>
            <person name="Stata M."/>
            <person name="Wang W."/>
            <person name="Stajich J.E."/>
            <person name="White M.M."/>
            <person name="Moncalvo J.M."/>
        </authorList>
    </citation>
    <scope>NUCLEOTIDE SEQUENCE [LARGE SCALE GENOMIC DNA]</scope>
    <source>
        <strain evidence="6 7">SC-DP-2</strain>
    </source>
</reference>
<comment type="subcellular location">
    <subcellularLocation>
        <location evidence="1">Nucleus</location>
    </subcellularLocation>
</comment>
<dbReference type="PANTHER" id="PTHR10598">
    <property type="entry name" value="SET1/ASH2 HISTONE METHYLTRANSFERASE COMPLEX SUBUNIT ASH2"/>
    <property type="match status" value="1"/>
</dbReference>
<dbReference type="Proteomes" id="UP000245609">
    <property type="component" value="Unassembled WGS sequence"/>
</dbReference>
<dbReference type="SUPFAM" id="SSF49899">
    <property type="entry name" value="Concanavalin A-like lectins/glucanases"/>
    <property type="match status" value="1"/>
</dbReference>
<dbReference type="AlphaFoldDB" id="A0A2T9Y556"/>
<dbReference type="InterPro" id="IPR043136">
    <property type="entry name" value="B30.2/SPRY_sf"/>
</dbReference>
<evidence type="ECO:0000256" key="3">
    <source>
        <dbReference type="ARBA" id="ARBA00038149"/>
    </source>
</evidence>
<dbReference type="OrthoDB" id="21243at2759"/>
<feature type="compositionally biased region" description="Basic residues" evidence="4">
    <location>
        <begin position="256"/>
        <end position="265"/>
    </location>
</feature>
<dbReference type="STRING" id="133381.A0A2T9Y556"/>
<dbReference type="GO" id="GO:0048188">
    <property type="term" value="C:Set1C/COMPASS complex"/>
    <property type="evidence" value="ECO:0007669"/>
    <property type="project" value="InterPro"/>
</dbReference>
<feature type="compositionally biased region" description="Low complexity" evidence="4">
    <location>
        <begin position="222"/>
        <end position="232"/>
    </location>
</feature>
<dbReference type="InterPro" id="IPR013320">
    <property type="entry name" value="ConA-like_dom_sf"/>
</dbReference>
<dbReference type="InterPro" id="IPR037353">
    <property type="entry name" value="ASH2"/>
</dbReference>
<dbReference type="GO" id="GO:0000976">
    <property type="term" value="F:transcription cis-regulatory region binding"/>
    <property type="evidence" value="ECO:0007669"/>
    <property type="project" value="TreeGrafter"/>
</dbReference>
<dbReference type="InterPro" id="IPR001870">
    <property type="entry name" value="B30.2/SPRY"/>
</dbReference>
<feature type="region of interest" description="Disordered" evidence="4">
    <location>
        <begin position="608"/>
        <end position="650"/>
    </location>
</feature>
<comment type="similarity">
    <text evidence="3">Belongs to the cclA family.</text>
</comment>
<dbReference type="Gene3D" id="2.60.120.920">
    <property type="match status" value="1"/>
</dbReference>
<comment type="caution">
    <text evidence="6">The sequence shown here is derived from an EMBL/GenBank/DDBJ whole genome shotgun (WGS) entry which is preliminary data.</text>
</comment>
<dbReference type="SMART" id="SM00449">
    <property type="entry name" value="SPRY"/>
    <property type="match status" value="1"/>
</dbReference>
<sequence>MNMQVHENVDLNETMDVPAQNNQVNPEISNQNTIDDQSKLEKSPSKAKFTTKCRYCELSSVEVDVVHITLFNLTHAYSEILPRIKAQKSNKEKESLLFSAAEQGPQTYDDSRVYFHYKADVSKFIDLNWSYFWNKPRGETWVNSASSALSTNSTENVPLDGRFESGKAKYNKNGMWALTDDSRLPSSYDPVVPQQRTRAVLFDITSDGQLVPISDPKSFMNNNHSNSTSNLNMAYQQSSSSAKKRRKAEVEAKTTPKSKKTRLRSSFHSERNLEKLANGSRENSSVSIAYNSYDESHVDLLSNKVPPVLSEDYKYYNPKTKEWSVKMWPDLDNPPGPVIMQSDPTHSAAQIVFEGEKNLILSNNLGYTSTKCSHGISTGTFYYEVEILEGTKPSWNLRIGWGQISANLQAPCGYDHYSYSMRMHPGTIFHGSIGQLYGDQLSVGDVLGVLIQLPDNLEGDYQKDIKSRLWNPATPYKPFDYKQSKKSPGSKRLANKDFGEIEGNMELPPIPILQDSEIVFFKNGEFMGKAFRGIFLGKYYPMISSYMGGKVKVNFGDRNSAEANKGFKFAPPELWNKRKVFCIDSLEISETRVLDDVKNSKVSDLVDQNNTKLTSDALPSNLQESSESNEPKTEIEAVSNEAVSKPSNTKMDLNEFEIHSDLTNSNLGISEEHNITGFGDKDNEQPVKTDDIHQTAESLSNYTISSSTNDIPEKLKLNGNIGPESPATITSNAYRPDGPEPSCDEDAKESSKDAILDTIQEVHQKDSKEDNPIEINTLIDKILEEASDISDKNQNH</sequence>
<dbReference type="PROSITE" id="PS50188">
    <property type="entry name" value="B302_SPRY"/>
    <property type="match status" value="1"/>
</dbReference>
<feature type="region of interest" description="Disordered" evidence="4">
    <location>
        <begin position="222"/>
        <end position="281"/>
    </location>
</feature>